<keyword evidence="5" id="KW-1185">Reference proteome</keyword>
<protein>
    <recommendedName>
        <fullName evidence="2">Autophagy-related protein 101</fullName>
    </recommendedName>
</protein>
<dbReference type="InterPro" id="IPR012445">
    <property type="entry name" value="ATG101"/>
</dbReference>
<dbReference type="Pfam" id="PF07855">
    <property type="entry name" value="ATG101"/>
    <property type="match status" value="1"/>
</dbReference>
<evidence type="ECO:0000256" key="3">
    <source>
        <dbReference type="ARBA" id="ARBA00023006"/>
    </source>
</evidence>
<comment type="similarity">
    <text evidence="1">Belongs to the ATG101 family.</text>
</comment>
<dbReference type="PANTHER" id="PTHR13292">
    <property type="entry name" value="AUTOPHAGY-RELATED PROTEIN 101"/>
    <property type="match status" value="1"/>
</dbReference>
<organism evidence="4 5">
    <name type="scientific">Hohenbuehelia grisea</name>
    <dbReference type="NCBI Taxonomy" id="104357"/>
    <lineage>
        <taxon>Eukaryota</taxon>
        <taxon>Fungi</taxon>
        <taxon>Dikarya</taxon>
        <taxon>Basidiomycota</taxon>
        <taxon>Agaricomycotina</taxon>
        <taxon>Agaricomycetes</taxon>
        <taxon>Agaricomycetidae</taxon>
        <taxon>Agaricales</taxon>
        <taxon>Pleurotineae</taxon>
        <taxon>Pleurotaceae</taxon>
        <taxon>Hohenbuehelia</taxon>
    </lineage>
</organism>
<dbReference type="PANTHER" id="PTHR13292:SF0">
    <property type="entry name" value="AUTOPHAGY-RELATED PROTEIN 101"/>
    <property type="match status" value="1"/>
</dbReference>
<keyword evidence="3" id="KW-0072">Autophagy</keyword>
<sequence>MNSTHPIITIDLILDKLNTRDVLHGVLHSILFHRLFGTVKPQTFEVLDVTMPGVSDTEMETLVEEKVAIFRKGIQNSPLKKGQIIVTFSEKRPRKSWFQVYMGDEEVPWEQWVINAEVRQPRSENERQQANGNLTATLTRSIETMLSHTTSERGRNAVPQITTAAGISPFPLRITVKVGGIDVEGT</sequence>
<dbReference type="EMBL" id="JASNQZ010000007">
    <property type="protein sequence ID" value="KAL0955234.1"/>
    <property type="molecule type" value="Genomic_DNA"/>
</dbReference>
<evidence type="ECO:0000256" key="2">
    <source>
        <dbReference type="ARBA" id="ARBA00018874"/>
    </source>
</evidence>
<evidence type="ECO:0000313" key="5">
    <source>
        <dbReference type="Proteomes" id="UP001556367"/>
    </source>
</evidence>
<proteinExistence type="inferred from homology"/>
<name>A0ABR3JHN5_9AGAR</name>
<evidence type="ECO:0000313" key="4">
    <source>
        <dbReference type="EMBL" id="KAL0955234.1"/>
    </source>
</evidence>
<evidence type="ECO:0000256" key="1">
    <source>
        <dbReference type="ARBA" id="ARBA00007130"/>
    </source>
</evidence>
<comment type="caution">
    <text evidence="4">The sequence shown here is derived from an EMBL/GenBank/DDBJ whole genome shotgun (WGS) entry which is preliminary data.</text>
</comment>
<dbReference type="Proteomes" id="UP001556367">
    <property type="component" value="Unassembled WGS sequence"/>
</dbReference>
<accession>A0ABR3JHN5</accession>
<reference evidence="5" key="1">
    <citation type="submission" date="2024-06" db="EMBL/GenBank/DDBJ databases">
        <title>Multi-omics analyses provide insights into the biosynthesis of the anticancer antibiotic pleurotin in Hohenbuehelia grisea.</title>
        <authorList>
            <person name="Weaver J.A."/>
            <person name="Alberti F."/>
        </authorList>
    </citation>
    <scope>NUCLEOTIDE SEQUENCE [LARGE SCALE GENOMIC DNA]</scope>
    <source>
        <strain evidence="5">T-177</strain>
    </source>
</reference>
<gene>
    <name evidence="4" type="ORF">HGRIS_004134</name>
</gene>